<proteinExistence type="predicted"/>
<dbReference type="AlphaFoldDB" id="A0A1I6XY37"/>
<dbReference type="Proteomes" id="UP000199546">
    <property type="component" value="Unassembled WGS sequence"/>
</dbReference>
<dbReference type="Gene3D" id="3.40.50.1110">
    <property type="entry name" value="SGNH hydrolase"/>
    <property type="match status" value="1"/>
</dbReference>
<dbReference type="EMBL" id="FPBA01000002">
    <property type="protein sequence ID" value="SFT42993.1"/>
    <property type="molecule type" value="Genomic_DNA"/>
</dbReference>
<dbReference type="RefSeq" id="WP_093578060.1">
    <property type="nucleotide sequence ID" value="NZ_FPBA01000002.1"/>
</dbReference>
<feature type="chain" id="PRO_5039361800" evidence="1">
    <location>
        <begin position="33"/>
        <end position="224"/>
    </location>
</feature>
<dbReference type="SUPFAM" id="SSF52266">
    <property type="entry name" value="SGNH hydrolase"/>
    <property type="match status" value="1"/>
</dbReference>
<feature type="domain" description="SGNH hydrolase-type esterase" evidence="2">
    <location>
        <begin position="50"/>
        <end position="204"/>
    </location>
</feature>
<dbReference type="PROSITE" id="PS51257">
    <property type="entry name" value="PROKAR_LIPOPROTEIN"/>
    <property type="match status" value="1"/>
</dbReference>
<sequence length="224" mass="23270">MPSRPRRSRSQSARRLCAVVLLVLLFSAACTADPDVQADDTDPGNVVLVVVGDSLTAGFEPLTDGEVRGEGSWVPGALGDPLVLGGGWAVPGATTGDMRSGVTPVDGDVLVVMAGTNDIAQGIDWEASRDNVLTITRTMRIGAVVVSAIPPSANQAEVATAYNERLRLVATEQGWTFVDPWETAREGEGWVPGASVDGTHPTQEVADEVGRTLRAAVLARAAGG</sequence>
<keyword evidence="4" id="KW-1185">Reference proteome</keyword>
<dbReference type="InterPro" id="IPR013830">
    <property type="entry name" value="SGNH_hydro"/>
</dbReference>
<keyword evidence="1" id="KW-0732">Signal</keyword>
<feature type="signal peptide" evidence="1">
    <location>
        <begin position="1"/>
        <end position="32"/>
    </location>
</feature>
<reference evidence="4" key="1">
    <citation type="submission" date="2016-10" db="EMBL/GenBank/DDBJ databases">
        <authorList>
            <person name="Varghese N."/>
            <person name="Submissions S."/>
        </authorList>
    </citation>
    <scope>NUCLEOTIDE SEQUENCE [LARGE SCALE GENOMIC DNA]</scope>
    <source>
        <strain evidence="4">DSM 46136</strain>
    </source>
</reference>
<dbReference type="InterPro" id="IPR036514">
    <property type="entry name" value="SGNH_hydro_sf"/>
</dbReference>
<evidence type="ECO:0000313" key="3">
    <source>
        <dbReference type="EMBL" id="SFT42993.1"/>
    </source>
</evidence>
<protein>
    <submittedName>
        <fullName evidence="3">Lysophospholipase L1</fullName>
    </submittedName>
</protein>
<evidence type="ECO:0000259" key="2">
    <source>
        <dbReference type="Pfam" id="PF13472"/>
    </source>
</evidence>
<gene>
    <name evidence="3" type="ORF">SAMN05660657_00729</name>
</gene>
<evidence type="ECO:0000313" key="4">
    <source>
        <dbReference type="Proteomes" id="UP000199546"/>
    </source>
</evidence>
<name>A0A1I6XY37_9ACTN</name>
<dbReference type="STRING" id="1296565.SAMN05660657_00729"/>
<accession>A0A1I6XY37</accession>
<dbReference type="OrthoDB" id="3239155at2"/>
<organism evidence="3 4">
    <name type="scientific">Geodermatophilus amargosae</name>
    <dbReference type="NCBI Taxonomy" id="1296565"/>
    <lineage>
        <taxon>Bacteria</taxon>
        <taxon>Bacillati</taxon>
        <taxon>Actinomycetota</taxon>
        <taxon>Actinomycetes</taxon>
        <taxon>Geodermatophilales</taxon>
        <taxon>Geodermatophilaceae</taxon>
        <taxon>Geodermatophilus</taxon>
    </lineage>
</organism>
<evidence type="ECO:0000256" key="1">
    <source>
        <dbReference type="SAM" id="SignalP"/>
    </source>
</evidence>
<dbReference type="Pfam" id="PF13472">
    <property type="entry name" value="Lipase_GDSL_2"/>
    <property type="match status" value="1"/>
</dbReference>